<comment type="pathway">
    <text evidence="1">Cofactor biosynthesis; (R)-pantothenate biosynthesis; (R)-pantothenate from (R)-pantoate and beta-alanine: step 1/1.</text>
</comment>
<dbReference type="InterPro" id="IPR003721">
    <property type="entry name" value="Pantoate_ligase"/>
</dbReference>
<comment type="similarity">
    <text evidence="2">Belongs to the pantothenate synthetase family.</text>
</comment>
<evidence type="ECO:0000313" key="13">
    <source>
        <dbReference type="EMBL" id="WOL18699.1"/>
    </source>
</evidence>
<dbReference type="Gene3D" id="3.40.50.620">
    <property type="entry name" value="HUPs"/>
    <property type="match status" value="1"/>
</dbReference>
<dbReference type="PANTHER" id="PTHR21299">
    <property type="entry name" value="CYTIDYLATE KINASE/PANTOATE-BETA-ALANINE LIGASE"/>
    <property type="match status" value="1"/>
</dbReference>
<evidence type="ECO:0000256" key="6">
    <source>
        <dbReference type="ARBA" id="ARBA00022598"/>
    </source>
</evidence>
<sequence>MGSEPDFITDKAAMRSWSRSHRSHGKTVALVPTMGFLHDGHLALVAAARSLADVIVVSIYVNPGQFAPSEDLATYPSDLRGDLQKLADLGGVHAVFCPTNLYDYGCGVGGAGGRGGPQSAAGSFISPVSCIEAAAEGDGSAHETWVRVEKLERGLCGKSRPVFFRGVATVVAKLFNIVDPDYGVFGKKDYQQWRIICRMVRDLDFAVKIIGSEIVRESDGLAMSSRNVRLSPEEREKALSIYNSLTKAKYTAQHEKTSCQELNDIIIQSITKAGGRIDYVEVIVAIPSFLFSRIHMCNIIIVLCFYRYCNINIEQSITYPLRMPCYLFHFKKSCLIYIIQISSYCNQISREKHIAFLHWCLL</sequence>
<dbReference type="Gene3D" id="3.30.1300.10">
    <property type="entry name" value="Pantoate-beta-alanine ligase, C-terminal domain"/>
    <property type="match status" value="1"/>
</dbReference>
<evidence type="ECO:0000256" key="12">
    <source>
        <dbReference type="ARBA" id="ARBA00048258"/>
    </source>
</evidence>
<dbReference type="SUPFAM" id="SSF52374">
    <property type="entry name" value="Nucleotidylyl transferase"/>
    <property type="match status" value="1"/>
</dbReference>
<name>A0AAQ3L1U0_9LILI</name>
<dbReference type="InterPro" id="IPR014729">
    <property type="entry name" value="Rossmann-like_a/b/a_fold"/>
</dbReference>
<keyword evidence="14" id="KW-1185">Reference proteome</keyword>
<organism evidence="13 14">
    <name type="scientific">Canna indica</name>
    <name type="common">Indian-shot</name>
    <dbReference type="NCBI Taxonomy" id="4628"/>
    <lineage>
        <taxon>Eukaryota</taxon>
        <taxon>Viridiplantae</taxon>
        <taxon>Streptophyta</taxon>
        <taxon>Embryophyta</taxon>
        <taxon>Tracheophyta</taxon>
        <taxon>Spermatophyta</taxon>
        <taxon>Magnoliopsida</taxon>
        <taxon>Liliopsida</taxon>
        <taxon>Zingiberales</taxon>
        <taxon>Cannaceae</taxon>
        <taxon>Canna</taxon>
    </lineage>
</organism>
<dbReference type="EMBL" id="CP136898">
    <property type="protein sequence ID" value="WOL18699.1"/>
    <property type="molecule type" value="Genomic_DNA"/>
</dbReference>
<dbReference type="GO" id="GO:0004592">
    <property type="term" value="F:pantoate-beta-alanine ligase activity"/>
    <property type="evidence" value="ECO:0007669"/>
    <property type="project" value="UniProtKB-EC"/>
</dbReference>
<dbReference type="AlphaFoldDB" id="A0AAQ3L1U0"/>
<dbReference type="Proteomes" id="UP001327560">
    <property type="component" value="Chromosome 9"/>
</dbReference>
<evidence type="ECO:0000313" key="14">
    <source>
        <dbReference type="Proteomes" id="UP001327560"/>
    </source>
</evidence>
<keyword evidence="7" id="KW-0566">Pantothenate biosynthesis</keyword>
<comment type="catalytic activity">
    <reaction evidence="12">
        <text>(R)-pantoate + beta-alanine + ATP = (R)-pantothenate + AMP + diphosphate + H(+)</text>
        <dbReference type="Rhea" id="RHEA:10912"/>
        <dbReference type="ChEBI" id="CHEBI:15378"/>
        <dbReference type="ChEBI" id="CHEBI:15980"/>
        <dbReference type="ChEBI" id="CHEBI:29032"/>
        <dbReference type="ChEBI" id="CHEBI:30616"/>
        <dbReference type="ChEBI" id="CHEBI:33019"/>
        <dbReference type="ChEBI" id="CHEBI:57966"/>
        <dbReference type="ChEBI" id="CHEBI:456215"/>
        <dbReference type="EC" id="6.3.2.1"/>
    </reaction>
</comment>
<gene>
    <name evidence="13" type="ORF">Cni_G27496</name>
</gene>
<evidence type="ECO:0000256" key="5">
    <source>
        <dbReference type="ARBA" id="ARBA00022490"/>
    </source>
</evidence>
<evidence type="ECO:0000256" key="8">
    <source>
        <dbReference type="ARBA" id="ARBA00022741"/>
    </source>
</evidence>
<dbReference type="InterPro" id="IPR042176">
    <property type="entry name" value="Pantoate_ligase_C"/>
</dbReference>
<keyword evidence="5" id="KW-0963">Cytoplasm</keyword>
<dbReference type="GO" id="GO:0015940">
    <property type="term" value="P:pantothenate biosynthetic process"/>
    <property type="evidence" value="ECO:0007669"/>
    <property type="project" value="UniProtKB-KW"/>
</dbReference>
<evidence type="ECO:0000256" key="9">
    <source>
        <dbReference type="ARBA" id="ARBA00022840"/>
    </source>
</evidence>
<evidence type="ECO:0000256" key="11">
    <source>
        <dbReference type="ARBA" id="ARBA00032806"/>
    </source>
</evidence>
<protein>
    <recommendedName>
        <fullName evidence="4">Pantoate--beta-alanine ligase</fullName>
        <ecNumber evidence="3">6.3.2.1</ecNumber>
    </recommendedName>
    <alternativeName>
        <fullName evidence="11">Pantoate-activating enzyme</fullName>
    </alternativeName>
    <alternativeName>
        <fullName evidence="10">Pantothenate synthetase</fullName>
    </alternativeName>
</protein>
<evidence type="ECO:0000256" key="7">
    <source>
        <dbReference type="ARBA" id="ARBA00022655"/>
    </source>
</evidence>
<proteinExistence type="inferred from homology"/>
<dbReference type="CDD" id="cd00560">
    <property type="entry name" value="PanC"/>
    <property type="match status" value="1"/>
</dbReference>
<accession>A0AAQ3L1U0</accession>
<evidence type="ECO:0000256" key="1">
    <source>
        <dbReference type="ARBA" id="ARBA00004990"/>
    </source>
</evidence>
<reference evidence="13 14" key="1">
    <citation type="submission" date="2023-10" db="EMBL/GenBank/DDBJ databases">
        <title>Chromosome-scale genome assembly provides insights into flower coloration mechanisms of Canna indica.</title>
        <authorList>
            <person name="Li C."/>
        </authorList>
    </citation>
    <scope>NUCLEOTIDE SEQUENCE [LARGE SCALE GENOMIC DNA]</scope>
    <source>
        <tissue evidence="13">Flower</tissue>
    </source>
</reference>
<dbReference type="Pfam" id="PF02569">
    <property type="entry name" value="Pantoate_ligase"/>
    <property type="match status" value="1"/>
</dbReference>
<dbReference type="HAMAP" id="MF_00158">
    <property type="entry name" value="PanC"/>
    <property type="match status" value="1"/>
</dbReference>
<keyword evidence="6 13" id="KW-0436">Ligase</keyword>
<evidence type="ECO:0000256" key="2">
    <source>
        <dbReference type="ARBA" id="ARBA00009256"/>
    </source>
</evidence>
<evidence type="ECO:0000256" key="10">
    <source>
        <dbReference type="ARBA" id="ARBA00029902"/>
    </source>
</evidence>
<dbReference type="GO" id="GO:0005524">
    <property type="term" value="F:ATP binding"/>
    <property type="evidence" value="ECO:0007669"/>
    <property type="project" value="UniProtKB-KW"/>
</dbReference>
<keyword evidence="8" id="KW-0547">Nucleotide-binding</keyword>
<dbReference type="GO" id="GO:0005829">
    <property type="term" value="C:cytosol"/>
    <property type="evidence" value="ECO:0007669"/>
    <property type="project" value="TreeGrafter"/>
</dbReference>
<dbReference type="PANTHER" id="PTHR21299:SF1">
    <property type="entry name" value="PANTOATE--BETA-ALANINE LIGASE"/>
    <property type="match status" value="1"/>
</dbReference>
<dbReference type="FunFam" id="3.40.50.620:FF:000160">
    <property type="entry name" value="Pantoate--beta-alanine ligase"/>
    <property type="match status" value="1"/>
</dbReference>
<evidence type="ECO:0000256" key="3">
    <source>
        <dbReference type="ARBA" id="ARBA00012219"/>
    </source>
</evidence>
<keyword evidence="9" id="KW-0067">ATP-binding</keyword>
<dbReference type="EC" id="6.3.2.1" evidence="3"/>
<evidence type="ECO:0000256" key="4">
    <source>
        <dbReference type="ARBA" id="ARBA00015647"/>
    </source>
</evidence>